<gene>
    <name evidence="9" type="ORF">MPH_09723</name>
</gene>
<dbReference type="PANTHER" id="PTHR33048">
    <property type="entry name" value="PTH11-LIKE INTEGRAL MEMBRANE PROTEIN (AFU_ORTHOLOGUE AFUA_5G11245)"/>
    <property type="match status" value="1"/>
</dbReference>
<comment type="similarity">
    <text evidence="5">Belongs to the SAT4 family.</text>
</comment>
<dbReference type="HOGENOM" id="CLU_028200_0_0_1"/>
<evidence type="ECO:0000313" key="10">
    <source>
        <dbReference type="Proteomes" id="UP000007129"/>
    </source>
</evidence>
<dbReference type="eggNOG" id="ENOG502SKHN">
    <property type="taxonomic scope" value="Eukaryota"/>
</dbReference>
<evidence type="ECO:0000256" key="2">
    <source>
        <dbReference type="ARBA" id="ARBA00022692"/>
    </source>
</evidence>
<dbReference type="PANTHER" id="PTHR33048:SF163">
    <property type="entry name" value="INTEGRAL MEMBRANE PROTEIN (AFU_ORTHOLOGUE AFUA_8G05510)"/>
    <property type="match status" value="1"/>
</dbReference>
<dbReference type="InterPro" id="IPR049326">
    <property type="entry name" value="Rhodopsin_dom_fungi"/>
</dbReference>
<feature type="transmembrane region" description="Helical" evidence="7">
    <location>
        <begin position="181"/>
        <end position="206"/>
    </location>
</feature>
<evidence type="ECO:0000259" key="8">
    <source>
        <dbReference type="Pfam" id="PF20684"/>
    </source>
</evidence>
<dbReference type="AlphaFoldDB" id="K2REV7"/>
<evidence type="ECO:0000256" key="3">
    <source>
        <dbReference type="ARBA" id="ARBA00022989"/>
    </source>
</evidence>
<organism evidence="9 10">
    <name type="scientific">Macrophomina phaseolina (strain MS6)</name>
    <name type="common">Charcoal rot fungus</name>
    <dbReference type="NCBI Taxonomy" id="1126212"/>
    <lineage>
        <taxon>Eukaryota</taxon>
        <taxon>Fungi</taxon>
        <taxon>Dikarya</taxon>
        <taxon>Ascomycota</taxon>
        <taxon>Pezizomycotina</taxon>
        <taxon>Dothideomycetes</taxon>
        <taxon>Dothideomycetes incertae sedis</taxon>
        <taxon>Botryosphaeriales</taxon>
        <taxon>Botryosphaeriaceae</taxon>
        <taxon>Macrophomina</taxon>
    </lineage>
</organism>
<name>K2REV7_MACPH</name>
<evidence type="ECO:0000256" key="4">
    <source>
        <dbReference type="ARBA" id="ARBA00023136"/>
    </source>
</evidence>
<dbReference type="VEuPathDB" id="FungiDB:MPH_09723"/>
<feature type="transmembrane region" description="Helical" evidence="7">
    <location>
        <begin position="218"/>
        <end position="243"/>
    </location>
</feature>
<comment type="subcellular location">
    <subcellularLocation>
        <location evidence="1">Membrane</location>
        <topology evidence="1">Multi-pass membrane protein</topology>
    </subcellularLocation>
</comment>
<evidence type="ECO:0000256" key="6">
    <source>
        <dbReference type="SAM" id="MobiDB-lite"/>
    </source>
</evidence>
<dbReference type="OrthoDB" id="5429740at2759"/>
<dbReference type="EMBL" id="AHHD01000416">
    <property type="protein sequence ID" value="EKG13148.1"/>
    <property type="molecule type" value="Genomic_DNA"/>
</dbReference>
<accession>K2REV7</accession>
<feature type="transmembrane region" description="Helical" evidence="7">
    <location>
        <begin position="27"/>
        <end position="48"/>
    </location>
</feature>
<feature type="transmembrane region" description="Helical" evidence="7">
    <location>
        <begin position="102"/>
        <end position="121"/>
    </location>
</feature>
<dbReference type="InParanoid" id="K2REV7"/>
<reference evidence="9 10" key="1">
    <citation type="journal article" date="2012" name="BMC Genomics">
        <title>Tools to kill: Genome of one of the most destructive plant pathogenic fungi Macrophomina phaseolina.</title>
        <authorList>
            <person name="Islam M.S."/>
            <person name="Haque M.S."/>
            <person name="Islam M.M."/>
            <person name="Emdad E.M."/>
            <person name="Halim A."/>
            <person name="Hossen Q.M.M."/>
            <person name="Hossain M.Z."/>
            <person name="Ahmed B."/>
            <person name="Rahim S."/>
            <person name="Rahman M.S."/>
            <person name="Alam M.M."/>
            <person name="Hou S."/>
            <person name="Wan X."/>
            <person name="Saito J.A."/>
            <person name="Alam M."/>
        </authorList>
    </citation>
    <scope>NUCLEOTIDE SEQUENCE [LARGE SCALE GENOMIC DNA]</scope>
    <source>
        <strain evidence="9 10">MS6</strain>
    </source>
</reference>
<feature type="region of interest" description="Disordered" evidence="6">
    <location>
        <begin position="419"/>
        <end position="440"/>
    </location>
</feature>
<feature type="compositionally biased region" description="Basic and acidic residues" evidence="6">
    <location>
        <begin position="427"/>
        <end position="440"/>
    </location>
</feature>
<keyword evidence="3 7" id="KW-1133">Transmembrane helix</keyword>
<keyword evidence="4 7" id="KW-0472">Membrane</keyword>
<comment type="caution">
    <text evidence="9">The sequence shown here is derived from an EMBL/GenBank/DDBJ whole genome shotgun (WGS) entry which is preliminary data.</text>
</comment>
<proteinExistence type="inferred from homology"/>
<dbReference type="GO" id="GO:0016020">
    <property type="term" value="C:membrane"/>
    <property type="evidence" value="ECO:0007669"/>
    <property type="project" value="UniProtKB-SubCell"/>
</dbReference>
<dbReference type="Proteomes" id="UP000007129">
    <property type="component" value="Unassembled WGS sequence"/>
</dbReference>
<dbReference type="STRING" id="1126212.K2REV7"/>
<evidence type="ECO:0000256" key="7">
    <source>
        <dbReference type="SAM" id="Phobius"/>
    </source>
</evidence>
<dbReference type="Pfam" id="PF20684">
    <property type="entry name" value="Fung_rhodopsin"/>
    <property type="match status" value="1"/>
</dbReference>
<feature type="transmembrane region" description="Helical" evidence="7">
    <location>
        <begin position="60"/>
        <end position="82"/>
    </location>
</feature>
<feature type="transmembrane region" description="Helical" evidence="7">
    <location>
        <begin position="133"/>
        <end position="152"/>
    </location>
</feature>
<feature type="domain" description="Rhodopsin" evidence="8">
    <location>
        <begin position="42"/>
        <end position="280"/>
    </location>
</feature>
<sequence>MVWTNALIGEPPPGLDLTGSRTATNNAIGIVLFALATAAMGLRLLARLRFQNVGLDWDDYLMGLGWILCAGNLACCIAGGFYGLGKHIWTLSPYYMEKITVITFAYVFIYAYSVSVIKYSFIMFYRRIFGLNWFGWFCIGLTTAYLIVYHIVLPLYCDPLKYYWQQWSSPGTGKCPVHEGYFYLGTGIINLLGDIFILSIPIPDIWKLQLTKREKAAIYLIFLLGGFVCIASIIRIKVIWALTQTMDISWAKSDVFIWSSAEPSVAVISGCLPTLRPMFMKILGRYLGGSSNNSDPTQLSEPSALETISKKRTRPIKKPHTGLTTFGDSQIGTQLGTNVDVEGEALEMNKSSTKHRVFGRLSGSNGENLKLREDDEVQLTSIAEAKAYDGSSASLRTLETGQSGEYENRSGGIVVKQTFEWGEEIEQDPRKRTSESGHRL</sequence>
<evidence type="ECO:0000313" key="9">
    <source>
        <dbReference type="EMBL" id="EKG13148.1"/>
    </source>
</evidence>
<protein>
    <recommendedName>
        <fullName evidence="8">Rhodopsin domain-containing protein</fullName>
    </recommendedName>
</protein>
<evidence type="ECO:0000256" key="5">
    <source>
        <dbReference type="ARBA" id="ARBA00038359"/>
    </source>
</evidence>
<keyword evidence="2 7" id="KW-0812">Transmembrane</keyword>
<evidence type="ECO:0000256" key="1">
    <source>
        <dbReference type="ARBA" id="ARBA00004141"/>
    </source>
</evidence>
<dbReference type="InterPro" id="IPR052337">
    <property type="entry name" value="SAT4-like"/>
</dbReference>